<dbReference type="Proteomes" id="UP000245626">
    <property type="component" value="Unassembled WGS sequence"/>
</dbReference>
<reference evidence="1 2" key="1">
    <citation type="journal article" date="2018" name="Mol. Biol. Evol.">
        <title>Broad Genomic Sampling Reveals a Smut Pathogenic Ancestry of the Fungal Clade Ustilaginomycotina.</title>
        <authorList>
            <person name="Kijpornyongpan T."/>
            <person name="Mondo S.J."/>
            <person name="Barry K."/>
            <person name="Sandor L."/>
            <person name="Lee J."/>
            <person name="Lipzen A."/>
            <person name="Pangilinan J."/>
            <person name="LaButti K."/>
            <person name="Hainaut M."/>
            <person name="Henrissat B."/>
            <person name="Grigoriev I.V."/>
            <person name="Spatafora J.W."/>
            <person name="Aime M.C."/>
        </authorList>
    </citation>
    <scope>NUCLEOTIDE SEQUENCE [LARGE SCALE GENOMIC DNA]</scope>
    <source>
        <strain evidence="1 2">SA 807</strain>
    </source>
</reference>
<organism evidence="1 2">
    <name type="scientific">Violaceomyces palustris</name>
    <dbReference type="NCBI Taxonomy" id="1673888"/>
    <lineage>
        <taxon>Eukaryota</taxon>
        <taxon>Fungi</taxon>
        <taxon>Dikarya</taxon>
        <taxon>Basidiomycota</taxon>
        <taxon>Ustilaginomycotina</taxon>
        <taxon>Ustilaginomycetes</taxon>
        <taxon>Violaceomycetales</taxon>
        <taxon>Violaceomycetaceae</taxon>
        <taxon>Violaceomyces</taxon>
    </lineage>
</organism>
<name>A0ACD0P0W9_9BASI</name>
<gene>
    <name evidence="1" type="ORF">IE53DRAFT_386039</name>
</gene>
<evidence type="ECO:0000313" key="1">
    <source>
        <dbReference type="EMBL" id="PWN51579.1"/>
    </source>
</evidence>
<sequence length="272" mass="30823">MYSSSTPAFLFNLLPAIPIPNDPQPLRASLQEDGSDGCLAPDPRLPRLLVWVSWAESLRDRSERHLTFFASCPVCEFAHSLIARIVSQTSHQMRFHIPYIPWDDSCPLRLMIGTMPSVVTWLLLSMAFVRLRHIGIIRHATRKDTCLPPSALLNGSVSVRDARYLTDYIFSFAVLPLLPRWPFTTRESQVVRYSALVGGIAYGISHRRTLQAREDVKAAKAAYKHKEDLIKKAKEVYAQRQVAVKADGVIMDPEHPNFDLEKALAKFEQDNK</sequence>
<dbReference type="EMBL" id="KZ819832">
    <property type="protein sequence ID" value="PWN51579.1"/>
    <property type="molecule type" value="Genomic_DNA"/>
</dbReference>
<keyword evidence="2" id="KW-1185">Reference proteome</keyword>
<accession>A0ACD0P0W9</accession>
<protein>
    <submittedName>
        <fullName evidence="1">Uncharacterized protein</fullName>
    </submittedName>
</protein>
<evidence type="ECO:0000313" key="2">
    <source>
        <dbReference type="Proteomes" id="UP000245626"/>
    </source>
</evidence>
<proteinExistence type="predicted"/>